<accession>A0A8J8SHD6</accession>
<dbReference type="InterPro" id="IPR009057">
    <property type="entry name" value="Homeodomain-like_sf"/>
</dbReference>
<dbReference type="PROSITE" id="PS00041">
    <property type="entry name" value="HTH_ARAC_FAMILY_1"/>
    <property type="match status" value="1"/>
</dbReference>
<dbReference type="SUPFAM" id="SSF51215">
    <property type="entry name" value="Regulatory protein AraC"/>
    <property type="match status" value="1"/>
</dbReference>
<dbReference type="RefSeq" id="WP_212693987.1">
    <property type="nucleotide sequence ID" value="NZ_CP058649.1"/>
</dbReference>
<keyword evidence="2" id="KW-0238">DNA-binding</keyword>
<keyword evidence="3" id="KW-0804">Transcription</keyword>
<evidence type="ECO:0000256" key="2">
    <source>
        <dbReference type="ARBA" id="ARBA00023125"/>
    </source>
</evidence>
<dbReference type="EMBL" id="CP058649">
    <property type="protein sequence ID" value="QUI23307.1"/>
    <property type="molecule type" value="Genomic_DNA"/>
</dbReference>
<organism evidence="5 6">
    <name type="scientific">Vallitalea pronyensis</name>
    <dbReference type="NCBI Taxonomy" id="1348613"/>
    <lineage>
        <taxon>Bacteria</taxon>
        <taxon>Bacillati</taxon>
        <taxon>Bacillota</taxon>
        <taxon>Clostridia</taxon>
        <taxon>Lachnospirales</taxon>
        <taxon>Vallitaleaceae</taxon>
        <taxon>Vallitalea</taxon>
    </lineage>
</organism>
<dbReference type="Proteomes" id="UP000683246">
    <property type="component" value="Chromosome"/>
</dbReference>
<dbReference type="GO" id="GO:0003700">
    <property type="term" value="F:DNA-binding transcription factor activity"/>
    <property type="evidence" value="ECO:0007669"/>
    <property type="project" value="InterPro"/>
</dbReference>
<dbReference type="InterPro" id="IPR018062">
    <property type="entry name" value="HTH_AraC-typ_CS"/>
</dbReference>
<dbReference type="InterPro" id="IPR003313">
    <property type="entry name" value="AraC-bd"/>
</dbReference>
<sequence length="280" mass="32960">MYYNHEFHDINHLVPHFLHVADRYCDHNWYVQNVARDFHNFLLIISGEGIAWSNHQTIKLLPGMLIYHAPGETYGYTTSQSNLMHCFGVNFQIAQTTFSDATWVTKNIHRLPFNNISHLSHSGILRKYFKDLTTVWEEGKNHYILKCKSIFLNILYELHNQLLIQEKGKDKENIRKIEDVLIHIRKNYNTSLTLNHLASLMDFNPKYFGSFFKKHTGYTPIEYVNKVRIEKAEEYLGIGYNITETSQLVGFNDPFYFSKVFKKIKGITPRDYAKTPVHFC</sequence>
<dbReference type="SMART" id="SM00342">
    <property type="entry name" value="HTH_ARAC"/>
    <property type="match status" value="1"/>
</dbReference>
<dbReference type="PANTHER" id="PTHR43280">
    <property type="entry name" value="ARAC-FAMILY TRANSCRIPTIONAL REGULATOR"/>
    <property type="match status" value="1"/>
</dbReference>
<proteinExistence type="predicted"/>
<evidence type="ECO:0000256" key="1">
    <source>
        <dbReference type="ARBA" id="ARBA00023015"/>
    </source>
</evidence>
<dbReference type="Pfam" id="PF02311">
    <property type="entry name" value="AraC_binding"/>
    <property type="match status" value="1"/>
</dbReference>
<keyword evidence="6" id="KW-1185">Reference proteome</keyword>
<dbReference type="PROSITE" id="PS01124">
    <property type="entry name" value="HTH_ARAC_FAMILY_2"/>
    <property type="match status" value="1"/>
</dbReference>
<gene>
    <name evidence="5" type="ORF">HZI73_13875</name>
</gene>
<dbReference type="PANTHER" id="PTHR43280:SF2">
    <property type="entry name" value="HTH-TYPE TRANSCRIPTIONAL REGULATOR EXSA"/>
    <property type="match status" value="1"/>
</dbReference>
<dbReference type="SUPFAM" id="SSF46689">
    <property type="entry name" value="Homeodomain-like"/>
    <property type="match status" value="2"/>
</dbReference>
<protein>
    <submittedName>
        <fullName evidence="5">Helix-turn-helix domain-containing protein</fullName>
    </submittedName>
</protein>
<evidence type="ECO:0000313" key="6">
    <source>
        <dbReference type="Proteomes" id="UP000683246"/>
    </source>
</evidence>
<evidence type="ECO:0000256" key="3">
    <source>
        <dbReference type="ARBA" id="ARBA00023163"/>
    </source>
</evidence>
<name>A0A8J8SHD6_9FIRM</name>
<dbReference type="Pfam" id="PF12833">
    <property type="entry name" value="HTH_18"/>
    <property type="match status" value="1"/>
</dbReference>
<dbReference type="GO" id="GO:0043565">
    <property type="term" value="F:sequence-specific DNA binding"/>
    <property type="evidence" value="ECO:0007669"/>
    <property type="project" value="InterPro"/>
</dbReference>
<dbReference type="InterPro" id="IPR020449">
    <property type="entry name" value="Tscrpt_reg_AraC-type_HTH"/>
</dbReference>
<dbReference type="PRINTS" id="PR00032">
    <property type="entry name" value="HTHARAC"/>
</dbReference>
<dbReference type="AlphaFoldDB" id="A0A8J8SHD6"/>
<reference evidence="5" key="1">
    <citation type="submission" date="2020-07" db="EMBL/GenBank/DDBJ databases">
        <title>Vallitalea pronyensis genome.</title>
        <authorList>
            <person name="Postec A."/>
        </authorList>
    </citation>
    <scope>NUCLEOTIDE SEQUENCE</scope>
    <source>
        <strain evidence="5">FatNI3</strain>
    </source>
</reference>
<dbReference type="KEGG" id="vpy:HZI73_13875"/>
<dbReference type="Gene3D" id="1.10.10.60">
    <property type="entry name" value="Homeodomain-like"/>
    <property type="match status" value="2"/>
</dbReference>
<feature type="domain" description="HTH araC/xylS-type" evidence="4">
    <location>
        <begin position="178"/>
        <end position="275"/>
    </location>
</feature>
<evidence type="ECO:0000259" key="4">
    <source>
        <dbReference type="PROSITE" id="PS01124"/>
    </source>
</evidence>
<keyword evidence="1" id="KW-0805">Transcription regulation</keyword>
<evidence type="ECO:0000313" key="5">
    <source>
        <dbReference type="EMBL" id="QUI23307.1"/>
    </source>
</evidence>
<dbReference type="InterPro" id="IPR037923">
    <property type="entry name" value="HTH-like"/>
</dbReference>
<dbReference type="InterPro" id="IPR018060">
    <property type="entry name" value="HTH_AraC"/>
</dbReference>